<dbReference type="GO" id="GO:0006355">
    <property type="term" value="P:regulation of DNA-templated transcription"/>
    <property type="evidence" value="ECO:0007669"/>
    <property type="project" value="InterPro"/>
</dbReference>
<dbReference type="SUPFAM" id="SSF47598">
    <property type="entry name" value="Ribbon-helix-helix"/>
    <property type="match status" value="1"/>
</dbReference>
<dbReference type="InterPro" id="IPR013321">
    <property type="entry name" value="Arc_rbn_hlx_hlx"/>
</dbReference>
<name>A0A2S2DFW8_9BURK</name>
<dbReference type="KEGG" id="mtim:DIR46_07110"/>
<dbReference type="InterPro" id="IPR010985">
    <property type="entry name" value="Ribbon_hlx_hlx"/>
</dbReference>
<organism evidence="2 3">
    <name type="scientific">Massilia oculi</name>
    <dbReference type="NCBI Taxonomy" id="945844"/>
    <lineage>
        <taxon>Bacteria</taxon>
        <taxon>Pseudomonadati</taxon>
        <taxon>Pseudomonadota</taxon>
        <taxon>Betaproteobacteria</taxon>
        <taxon>Burkholderiales</taxon>
        <taxon>Oxalobacteraceae</taxon>
        <taxon>Telluria group</taxon>
        <taxon>Massilia</taxon>
    </lineage>
</organism>
<evidence type="ECO:0000259" key="1">
    <source>
        <dbReference type="Pfam" id="PF03869"/>
    </source>
</evidence>
<accession>A0A2S2DFW8</accession>
<dbReference type="InterPro" id="IPR005569">
    <property type="entry name" value="Arc_DNA-bd_dom"/>
</dbReference>
<evidence type="ECO:0000313" key="3">
    <source>
        <dbReference type="Proteomes" id="UP000245820"/>
    </source>
</evidence>
<dbReference type="GO" id="GO:0003677">
    <property type="term" value="F:DNA binding"/>
    <property type="evidence" value="ECO:0007669"/>
    <property type="project" value="InterPro"/>
</dbReference>
<proteinExistence type="predicted"/>
<keyword evidence="3" id="KW-1185">Reference proteome</keyword>
<dbReference type="RefSeq" id="WP_109344610.1">
    <property type="nucleotide sequence ID" value="NZ_CP029343.1"/>
</dbReference>
<dbReference type="Pfam" id="PF03869">
    <property type="entry name" value="Arc"/>
    <property type="match status" value="1"/>
</dbReference>
<dbReference type="AlphaFoldDB" id="A0A2S2DFW8"/>
<protein>
    <recommendedName>
        <fullName evidence="1">Arc-like DNA binding domain-containing protein</fullName>
    </recommendedName>
</protein>
<feature type="domain" description="Arc-like DNA binding" evidence="1">
    <location>
        <begin position="8"/>
        <end position="42"/>
    </location>
</feature>
<reference evidence="2 3" key="1">
    <citation type="submission" date="2018-05" db="EMBL/GenBank/DDBJ databases">
        <title>Complete genome sequence of Massilia oculi sp. nov. CCUG 43427T (=DSM 26321T), the type strain of M. oculi, and comparison with genome sequences of other Massilia strains.</title>
        <authorList>
            <person name="Zhu B."/>
        </authorList>
    </citation>
    <scope>NUCLEOTIDE SEQUENCE [LARGE SCALE GENOMIC DNA]</scope>
    <source>
        <strain evidence="2 3">CCUG 43427</strain>
    </source>
</reference>
<dbReference type="OrthoDB" id="8913072at2"/>
<dbReference type="Proteomes" id="UP000245820">
    <property type="component" value="Chromosome"/>
</dbReference>
<sequence length="54" mass="6129">MSGVIAPFGLRLPPELKQWLSEKAQINRRSMNSELLHRLEESRAAENLAKNPSN</sequence>
<evidence type="ECO:0000313" key="2">
    <source>
        <dbReference type="EMBL" id="AWL04224.1"/>
    </source>
</evidence>
<dbReference type="Gene3D" id="1.10.1220.10">
    <property type="entry name" value="Met repressor-like"/>
    <property type="match status" value="1"/>
</dbReference>
<gene>
    <name evidence="2" type="ORF">DIR46_07110</name>
</gene>
<dbReference type="EMBL" id="CP029343">
    <property type="protein sequence ID" value="AWL04224.1"/>
    <property type="molecule type" value="Genomic_DNA"/>
</dbReference>